<dbReference type="Proteomes" id="UP000075531">
    <property type="component" value="Unassembled WGS sequence"/>
</dbReference>
<feature type="transmembrane region" description="Helical" evidence="1">
    <location>
        <begin position="491"/>
        <end position="512"/>
    </location>
</feature>
<protein>
    <submittedName>
        <fullName evidence="2">Uncharacterized protein</fullName>
    </submittedName>
</protein>
<keyword evidence="1" id="KW-0472">Membrane</keyword>
<dbReference type="AlphaFoldDB" id="A0A151AT33"/>
<keyword evidence="3" id="KW-1185">Reference proteome</keyword>
<feature type="transmembrane region" description="Helical" evidence="1">
    <location>
        <begin position="12"/>
        <end position="33"/>
    </location>
</feature>
<organism evidence="2 3">
    <name type="scientific">Clostridium tepidiprofundi DSM 19306</name>
    <dbReference type="NCBI Taxonomy" id="1121338"/>
    <lineage>
        <taxon>Bacteria</taxon>
        <taxon>Bacillati</taxon>
        <taxon>Bacillota</taxon>
        <taxon>Clostridia</taxon>
        <taxon>Eubacteriales</taxon>
        <taxon>Clostridiaceae</taxon>
        <taxon>Clostridium</taxon>
    </lineage>
</organism>
<proteinExistence type="predicted"/>
<feature type="transmembrane region" description="Helical" evidence="1">
    <location>
        <begin position="363"/>
        <end position="394"/>
    </location>
</feature>
<feature type="transmembrane region" description="Helical" evidence="1">
    <location>
        <begin position="53"/>
        <end position="70"/>
    </location>
</feature>
<feature type="transmembrane region" description="Helical" evidence="1">
    <location>
        <begin position="150"/>
        <end position="175"/>
    </location>
</feature>
<evidence type="ECO:0000256" key="1">
    <source>
        <dbReference type="SAM" id="Phobius"/>
    </source>
</evidence>
<dbReference type="EMBL" id="LTBA01000067">
    <property type="protein sequence ID" value="KYH30547.1"/>
    <property type="molecule type" value="Genomic_DNA"/>
</dbReference>
<feature type="transmembrane region" description="Helical" evidence="1">
    <location>
        <begin position="228"/>
        <end position="246"/>
    </location>
</feature>
<feature type="transmembrane region" description="Helical" evidence="1">
    <location>
        <begin position="182"/>
        <end position="200"/>
    </location>
</feature>
<keyword evidence="1" id="KW-0812">Transmembrane</keyword>
<comment type="caution">
    <text evidence="2">The sequence shown here is derived from an EMBL/GenBank/DDBJ whole genome shotgun (WGS) entry which is preliminary data.</text>
</comment>
<feature type="transmembrane region" description="Helical" evidence="1">
    <location>
        <begin position="280"/>
        <end position="296"/>
    </location>
</feature>
<evidence type="ECO:0000313" key="2">
    <source>
        <dbReference type="EMBL" id="KYH30547.1"/>
    </source>
</evidence>
<accession>A0A151AT33</accession>
<evidence type="ECO:0000313" key="3">
    <source>
        <dbReference type="Proteomes" id="UP000075531"/>
    </source>
</evidence>
<reference evidence="2 3" key="1">
    <citation type="submission" date="2016-02" db="EMBL/GenBank/DDBJ databases">
        <title>Genome sequence of Clostridium tepidiprofundi DSM 19306.</title>
        <authorList>
            <person name="Poehlein A."/>
            <person name="Daniel R."/>
        </authorList>
    </citation>
    <scope>NUCLEOTIDE SEQUENCE [LARGE SCALE GENOMIC DNA]</scope>
    <source>
        <strain evidence="2 3">DSM 19306</strain>
    </source>
</reference>
<feature type="transmembrane region" description="Helical" evidence="1">
    <location>
        <begin position="316"/>
        <end position="342"/>
    </location>
</feature>
<name>A0A151AT33_9CLOT</name>
<keyword evidence="1" id="KW-1133">Transmembrane helix</keyword>
<feature type="transmembrane region" description="Helical" evidence="1">
    <location>
        <begin position="91"/>
        <end position="118"/>
    </location>
</feature>
<sequence length="522" mass="61097">MMISMIKKNVDEFLSKGIYIMIFVFSMVGLNLLRCAKVANITYWEYIISAMTNHYYILYFMIIFYLFSVFKIIKDDNEIILIRRRKYIDYFIVQAISLLLISTIFVLIHFFIVAIMGYGLNMGNRFIKNINYYNYNEVIGIYSMYFKSPILAIITCAIYMILGLTFMSIVLMFLNNFLGKKLVVLCIVVMYILMLISLRTDVDKFLPLVFMNNYIILHHALAVLEKRFYIMIICEMFLSGFILLIIKKSWYKEFTLKKKLILMDGINNWYLKILFSRKNIFIMIAFIIISAVNISLKNDVLTINDLIVLQFYGHGIGYFNLMDFISLVIYNGIPIYVLAYFLEKENNDRSTFVTIRLKNKKQWFKSVMQCGFLLIFIYVLVSICITVIIGTFLGMRFSGYNYVKDLFLKNGLKITSPFCLYLIILTSKSLELIFYFLVVFTSYIYTKGATTGFLLVQLGYVSYFLPQNIAKYIPIGIASLSRMGEFVGNNGISYIFIMGILIMLNTMLYFYLKIGAYKRIFN</sequence>
<gene>
    <name evidence="2" type="ORF">CLTEP_25890</name>
</gene>
<dbReference type="PATRIC" id="fig|1121338.3.peg.2690"/>
<dbReference type="STRING" id="1121338.CLTEP_25890"/>